<feature type="compositionally biased region" description="Pro residues" evidence="2">
    <location>
        <begin position="433"/>
        <end position="443"/>
    </location>
</feature>
<dbReference type="InterPro" id="IPR013766">
    <property type="entry name" value="Thioredoxin_domain"/>
</dbReference>
<dbReference type="GO" id="GO:0016671">
    <property type="term" value="F:oxidoreductase activity, acting on a sulfur group of donors, disulfide as acceptor"/>
    <property type="evidence" value="ECO:0007669"/>
    <property type="project" value="TreeGrafter"/>
</dbReference>
<dbReference type="Gene3D" id="3.40.30.10">
    <property type="entry name" value="Glutaredoxin"/>
    <property type="match status" value="1"/>
</dbReference>
<dbReference type="PROSITE" id="PS51352">
    <property type="entry name" value="THIOREDOXIN_2"/>
    <property type="match status" value="1"/>
</dbReference>
<dbReference type="InterPro" id="IPR017937">
    <property type="entry name" value="Thioredoxin_CS"/>
</dbReference>
<dbReference type="GO" id="GO:0000228">
    <property type="term" value="C:nuclear chromosome"/>
    <property type="evidence" value="ECO:0007669"/>
    <property type="project" value="InterPro"/>
</dbReference>
<dbReference type="GO" id="GO:0006338">
    <property type="term" value="P:chromatin remodeling"/>
    <property type="evidence" value="ECO:0007669"/>
    <property type="project" value="InterPro"/>
</dbReference>
<evidence type="ECO:0000313" key="5">
    <source>
        <dbReference type="EMBL" id="EGB13105.1"/>
    </source>
</evidence>
<dbReference type="EMBL" id="GL833120">
    <property type="protein sequence ID" value="EGB13105.1"/>
    <property type="molecule type" value="Genomic_DNA"/>
</dbReference>
<keyword evidence="6" id="KW-1185">Reference proteome</keyword>
<reference evidence="5 6" key="1">
    <citation type="journal article" date="2011" name="Proc. Natl. Acad. Sci. U.S.A.">
        <title>Niche of harmful alga Aureococcus anophagefferens revealed through ecogenomics.</title>
        <authorList>
            <person name="Gobler C.J."/>
            <person name="Berry D.L."/>
            <person name="Dyhrman S.T."/>
            <person name="Wilhelm S.W."/>
            <person name="Salamov A."/>
            <person name="Lobanov A.V."/>
            <person name="Zhang Y."/>
            <person name="Collier J.L."/>
            <person name="Wurch L.L."/>
            <person name="Kustka A.B."/>
            <person name="Dill B.D."/>
            <person name="Shah M."/>
            <person name="VerBerkmoes N.C."/>
            <person name="Kuo A."/>
            <person name="Terry A."/>
            <person name="Pangilinan J."/>
            <person name="Lindquist E.A."/>
            <person name="Lucas S."/>
            <person name="Paulsen I.T."/>
            <person name="Hattenrath-Lehmann T.K."/>
            <person name="Talmage S.C."/>
            <person name="Walker E.A."/>
            <person name="Koch F."/>
            <person name="Burson A.M."/>
            <person name="Marcoval M.A."/>
            <person name="Tang Y.Z."/>
            <person name="Lecleir G.R."/>
            <person name="Coyne K.J."/>
            <person name="Berg G.M."/>
            <person name="Bertrand E.M."/>
            <person name="Saito M.A."/>
            <person name="Gladyshev V.N."/>
            <person name="Grigoriev I.V."/>
        </authorList>
    </citation>
    <scope>NUCLEOTIDE SEQUENCE [LARGE SCALE GENOMIC DNA]</scope>
    <source>
        <strain evidence="6">CCMP 1984</strain>
    </source>
</reference>
<dbReference type="PROSITE" id="PS00194">
    <property type="entry name" value="THIOREDOXIN_1"/>
    <property type="match status" value="1"/>
</dbReference>
<dbReference type="InterPro" id="IPR036249">
    <property type="entry name" value="Thioredoxin-like_sf"/>
</dbReference>
<feature type="region of interest" description="Disordered" evidence="2">
    <location>
        <begin position="18"/>
        <end position="46"/>
    </location>
</feature>
<dbReference type="PROSITE" id="PS50076">
    <property type="entry name" value="DNAJ_2"/>
    <property type="match status" value="1"/>
</dbReference>
<dbReference type="InterPro" id="IPR006939">
    <property type="entry name" value="SNF5"/>
</dbReference>
<dbReference type="InterPro" id="IPR036869">
    <property type="entry name" value="J_dom_sf"/>
</dbReference>
<dbReference type="Gene3D" id="1.10.287.110">
    <property type="entry name" value="DnaJ domain"/>
    <property type="match status" value="1"/>
</dbReference>
<proteinExistence type="predicted"/>
<dbReference type="SUPFAM" id="SSF52833">
    <property type="entry name" value="Thioredoxin-like"/>
    <property type="match status" value="1"/>
</dbReference>
<dbReference type="CDD" id="cd02961">
    <property type="entry name" value="PDI_a_family"/>
    <property type="match status" value="1"/>
</dbReference>
<dbReference type="eggNOG" id="KOG0714">
    <property type="taxonomic scope" value="Eukaryota"/>
</dbReference>
<dbReference type="GO" id="GO:0005788">
    <property type="term" value="C:endoplasmic reticulum lumen"/>
    <property type="evidence" value="ECO:0007669"/>
    <property type="project" value="TreeGrafter"/>
</dbReference>
<dbReference type="InterPro" id="IPR052460">
    <property type="entry name" value="ER_disulfide_reductase"/>
</dbReference>
<dbReference type="InterPro" id="IPR001623">
    <property type="entry name" value="DnaJ_domain"/>
</dbReference>
<dbReference type="SUPFAM" id="SSF46565">
    <property type="entry name" value="Chaperone J-domain"/>
    <property type="match status" value="1"/>
</dbReference>
<evidence type="ECO:0000313" key="6">
    <source>
        <dbReference type="Proteomes" id="UP000002729"/>
    </source>
</evidence>
<evidence type="ECO:0000259" key="4">
    <source>
        <dbReference type="PROSITE" id="PS51352"/>
    </source>
</evidence>
<dbReference type="OMA" id="NAKICND"/>
<dbReference type="RefSeq" id="XP_009032704.1">
    <property type="nucleotide sequence ID" value="XM_009034456.1"/>
</dbReference>
<dbReference type="SMART" id="SM00271">
    <property type="entry name" value="DnaJ"/>
    <property type="match status" value="1"/>
</dbReference>
<dbReference type="Proteomes" id="UP000002729">
    <property type="component" value="Unassembled WGS sequence"/>
</dbReference>
<dbReference type="eggNOG" id="KOG1649">
    <property type="taxonomic scope" value="Eukaryota"/>
</dbReference>
<accession>F0XVP5</accession>
<name>F0XVP5_AURAN</name>
<feature type="region of interest" description="Disordered" evidence="2">
    <location>
        <begin position="417"/>
        <end position="458"/>
    </location>
</feature>
<dbReference type="OrthoDB" id="2121326at2759"/>
<protein>
    <recommendedName>
        <fullName evidence="1">DnaJ homolog subfamily C member 10</fullName>
    </recommendedName>
</protein>
<dbReference type="Pfam" id="PF00226">
    <property type="entry name" value="DnaJ"/>
    <property type="match status" value="1"/>
</dbReference>
<dbReference type="GO" id="GO:0036498">
    <property type="term" value="P:IRE1-mediated unfolded protein response"/>
    <property type="evidence" value="ECO:0007669"/>
    <property type="project" value="TreeGrafter"/>
</dbReference>
<feature type="compositionally biased region" description="Basic and acidic residues" evidence="2">
    <location>
        <begin position="18"/>
        <end position="44"/>
    </location>
</feature>
<dbReference type="PANTHER" id="PTHR44340">
    <property type="entry name" value="DNAJ HOMOLOG SUBFAMILY C MEMBER 10"/>
    <property type="match status" value="1"/>
</dbReference>
<dbReference type="GeneID" id="20223083"/>
<dbReference type="PANTHER" id="PTHR44340:SF1">
    <property type="entry name" value="DNAJ HOMOLOG SUBFAMILY C MEMBER 10"/>
    <property type="match status" value="1"/>
</dbReference>
<dbReference type="Pfam" id="PF04855">
    <property type="entry name" value="SNF5"/>
    <property type="match status" value="1"/>
</dbReference>
<dbReference type="InParanoid" id="F0XVP5"/>
<dbReference type="CDD" id="cd06257">
    <property type="entry name" value="DnaJ"/>
    <property type="match status" value="1"/>
</dbReference>
<sequence length="635" mass="68147">MNCGECDELCGAQYAEPRRDDARATELARRADRAQRGDAAKRPYDVLGVDPSASSGTIRKAYRTLSLRFHPDKNPGLEALATDAFEAIAAAFALLSAPDARMKFDDFGESGEDSFDSFSTQWEWEAYGDAKQKDQTFYGRDPFIANLDGEASWTRRLGANRGTVWVVEFYAPWCGACKAFAPTYKAAARRGAAREGAAWEAVEFGAVNCARNAKICNDWYGIRAYPTVLALNEVLGTRTEFFGDKTEDALLDWVGKVADEWRFLASAADVKLIADADDYRAAILNATRFAVVAFSDGLDCVACKTARTNLLRLSASLASAGDADSRPLVAFVDCDAPALARLCYDDGDECEGDAALCHGLPPPPHAPVVKAFAAGRRKGRGEQLYNPNEVEPHVAVAIVERVARLALARDDDGAAGLAAGAADWSKDDERPEPPPPPPPPPMWNGPAPRRAVSWGGGGGGGPRRAAIAAAVALFPQALVPIVVDLDVRGVRYVDSFLWTTGASCMTPEAYAAQTCDDLDLSVEMGHMLADAVRAQVAHALTLIAHAAARERAGRPLLPGAVVLVVDVTNGGKRFCDEFRWDTRAPRDAPEALARRTTPTAPPCSTIPGWANLPAAERDRYRAALAARRAQAPRAA</sequence>
<evidence type="ECO:0000256" key="2">
    <source>
        <dbReference type="SAM" id="MobiDB-lite"/>
    </source>
</evidence>
<organism evidence="6">
    <name type="scientific">Aureococcus anophagefferens</name>
    <name type="common">Harmful bloom alga</name>
    <dbReference type="NCBI Taxonomy" id="44056"/>
    <lineage>
        <taxon>Eukaryota</taxon>
        <taxon>Sar</taxon>
        <taxon>Stramenopiles</taxon>
        <taxon>Ochrophyta</taxon>
        <taxon>Pelagophyceae</taxon>
        <taxon>Pelagomonadales</taxon>
        <taxon>Pelagomonadaceae</taxon>
        <taxon>Aureococcus</taxon>
    </lineage>
</organism>
<feature type="domain" description="J" evidence="3">
    <location>
        <begin position="42"/>
        <end position="108"/>
    </location>
</feature>
<dbReference type="PRINTS" id="PR00625">
    <property type="entry name" value="JDOMAIN"/>
</dbReference>
<dbReference type="KEGG" id="aaf:AURANDRAFT_60606"/>
<evidence type="ECO:0000256" key="1">
    <source>
        <dbReference type="ARBA" id="ARBA00020920"/>
    </source>
</evidence>
<feature type="domain" description="Thioredoxin" evidence="4">
    <location>
        <begin position="91"/>
        <end position="259"/>
    </location>
</feature>
<gene>
    <name evidence="5" type="ORF">AURANDRAFT_60606</name>
</gene>
<dbReference type="AlphaFoldDB" id="F0XVP5"/>
<dbReference type="eggNOG" id="KOG0191">
    <property type="taxonomic scope" value="Eukaryota"/>
</dbReference>
<evidence type="ECO:0000259" key="3">
    <source>
        <dbReference type="PROSITE" id="PS50076"/>
    </source>
</evidence>
<dbReference type="GO" id="GO:0051787">
    <property type="term" value="F:misfolded protein binding"/>
    <property type="evidence" value="ECO:0007669"/>
    <property type="project" value="TreeGrafter"/>
</dbReference>
<dbReference type="Pfam" id="PF00085">
    <property type="entry name" value="Thioredoxin"/>
    <property type="match status" value="1"/>
</dbReference>
<dbReference type="GO" id="GO:0015035">
    <property type="term" value="F:protein-disulfide reductase activity"/>
    <property type="evidence" value="ECO:0007669"/>
    <property type="project" value="TreeGrafter"/>
</dbReference>